<organism evidence="1 2">
    <name type="scientific">Vaccinium darrowii</name>
    <dbReference type="NCBI Taxonomy" id="229202"/>
    <lineage>
        <taxon>Eukaryota</taxon>
        <taxon>Viridiplantae</taxon>
        <taxon>Streptophyta</taxon>
        <taxon>Embryophyta</taxon>
        <taxon>Tracheophyta</taxon>
        <taxon>Spermatophyta</taxon>
        <taxon>Magnoliopsida</taxon>
        <taxon>eudicotyledons</taxon>
        <taxon>Gunneridae</taxon>
        <taxon>Pentapetalae</taxon>
        <taxon>asterids</taxon>
        <taxon>Ericales</taxon>
        <taxon>Ericaceae</taxon>
        <taxon>Vaccinioideae</taxon>
        <taxon>Vaccinieae</taxon>
        <taxon>Vaccinium</taxon>
    </lineage>
</organism>
<accession>A0ACB7YBD4</accession>
<sequence length="269" mass="30456">MASSPLRSKSNYHARSVSLPSRFHPLIPHVDENLKLSGLESMYDRLDDLLLLPHTQKATAQQRQEKWVEDVLQKHIRLLDVCATVRDVSSQTKQNLQGLLSILRRRRDANDFSGFLNSRKNAKKVIQKSLKDLKSIKSKHAIIALEESQEILDSLNEVEAATVRMLESMLSYIAGTKAESSLSGFSLVSKFIHRKRVASKDEANTNSFENFDAALHSLNSKSDNTVHVENVQNQLGEMESSIQAIEEGLESLFRRLIKTRVILLNMLNH</sequence>
<dbReference type="Proteomes" id="UP000828048">
    <property type="component" value="Chromosome 8"/>
</dbReference>
<dbReference type="EMBL" id="CM037158">
    <property type="protein sequence ID" value="KAH7850731.1"/>
    <property type="molecule type" value="Genomic_DNA"/>
</dbReference>
<evidence type="ECO:0000313" key="1">
    <source>
        <dbReference type="EMBL" id="KAH7850731.1"/>
    </source>
</evidence>
<protein>
    <submittedName>
        <fullName evidence="1">Uncharacterized protein</fullName>
    </submittedName>
</protein>
<keyword evidence="2" id="KW-1185">Reference proteome</keyword>
<reference evidence="1 2" key="1">
    <citation type="journal article" date="2021" name="Hortic Res">
        <title>High-quality reference genome and annotation aids understanding of berry development for evergreen blueberry (Vaccinium darrowii).</title>
        <authorList>
            <person name="Yu J."/>
            <person name="Hulse-Kemp A.M."/>
            <person name="Babiker E."/>
            <person name="Staton M."/>
        </authorList>
    </citation>
    <scope>NUCLEOTIDE SEQUENCE [LARGE SCALE GENOMIC DNA]</scope>
    <source>
        <strain evidence="2">cv. NJ 8807/NJ 8810</strain>
        <tissue evidence="1">Young leaf</tissue>
    </source>
</reference>
<comment type="caution">
    <text evidence="1">The sequence shown here is derived from an EMBL/GenBank/DDBJ whole genome shotgun (WGS) entry which is preliminary data.</text>
</comment>
<evidence type="ECO:0000313" key="2">
    <source>
        <dbReference type="Proteomes" id="UP000828048"/>
    </source>
</evidence>
<gene>
    <name evidence="1" type="ORF">Vadar_002153</name>
</gene>
<proteinExistence type="predicted"/>
<name>A0ACB7YBD4_9ERIC</name>